<sequence length="231" mass="26759">MRLEKYLADCLQLSRSQIKKMISQKQVQVNGIYVKNSVNVNAKDEIKVNDEIIEYTEFQYYILNKPQGVVCANEDAKHPTIFDLMNLNKNKYFSFGRLDKDTEGLLIVSNDGKLLHELLNPKKHVKKTYYLEVNKPINDDINEKISSGIDIGEKKLTLPAEFVFKDKQSGFLTISEGKFHQVKRMMEFFDLKVTFLKRTKFGNLKLPSDLNPGEFRLLTTEEVEILKKTSL</sequence>
<comment type="similarity">
    <text evidence="1 5">Belongs to the pseudouridine synthase RsuA family.</text>
</comment>
<evidence type="ECO:0000256" key="4">
    <source>
        <dbReference type="PROSITE-ProRule" id="PRU00182"/>
    </source>
</evidence>
<dbReference type="EC" id="5.4.99.-" evidence="5"/>
<dbReference type="InterPro" id="IPR006145">
    <property type="entry name" value="PsdUridine_synth_RsuA/RluA"/>
</dbReference>
<keyword evidence="2 4" id="KW-0694">RNA-binding</keyword>
<dbReference type="InterPro" id="IPR050343">
    <property type="entry name" value="RsuA_PseudoU_synthase"/>
</dbReference>
<name>A0ABZ2RP53_9BACT</name>
<dbReference type="SMART" id="SM00363">
    <property type="entry name" value="S4"/>
    <property type="match status" value="1"/>
</dbReference>
<dbReference type="InterPro" id="IPR036986">
    <property type="entry name" value="S4_RNA-bd_sf"/>
</dbReference>
<dbReference type="Pfam" id="PF01479">
    <property type="entry name" value="S4"/>
    <property type="match status" value="1"/>
</dbReference>
<dbReference type="EMBL" id="CP148066">
    <property type="protein sequence ID" value="WXL28538.1"/>
    <property type="molecule type" value="Genomic_DNA"/>
</dbReference>
<dbReference type="RefSeq" id="WP_205498794.1">
    <property type="nucleotide sequence ID" value="NZ_CP148066.1"/>
</dbReference>
<dbReference type="Proteomes" id="UP001460679">
    <property type="component" value="Chromosome"/>
</dbReference>
<dbReference type="Pfam" id="PF00849">
    <property type="entry name" value="PseudoU_synth_2"/>
    <property type="match status" value="1"/>
</dbReference>
<feature type="domain" description="RNA-binding S4" evidence="6">
    <location>
        <begin position="1"/>
        <end position="57"/>
    </location>
</feature>
<evidence type="ECO:0000313" key="8">
    <source>
        <dbReference type="Proteomes" id="UP001460679"/>
    </source>
</evidence>
<dbReference type="Gene3D" id="3.10.290.10">
    <property type="entry name" value="RNA-binding S4 domain"/>
    <property type="match status" value="1"/>
</dbReference>
<dbReference type="SUPFAM" id="SSF55120">
    <property type="entry name" value="Pseudouridine synthase"/>
    <property type="match status" value="1"/>
</dbReference>
<dbReference type="PROSITE" id="PS01149">
    <property type="entry name" value="PSI_RSU"/>
    <property type="match status" value="1"/>
</dbReference>
<evidence type="ECO:0000313" key="7">
    <source>
        <dbReference type="EMBL" id="WXL28538.1"/>
    </source>
</evidence>
<evidence type="ECO:0000256" key="2">
    <source>
        <dbReference type="ARBA" id="ARBA00022884"/>
    </source>
</evidence>
<dbReference type="Gene3D" id="3.30.70.1560">
    <property type="entry name" value="Alpha-L RNA-binding motif"/>
    <property type="match status" value="1"/>
</dbReference>
<organism evidence="7 8">
    <name type="scientific">[Mycoplasma] gypis</name>
    <dbReference type="NCBI Taxonomy" id="92404"/>
    <lineage>
        <taxon>Bacteria</taxon>
        <taxon>Bacillati</taxon>
        <taxon>Mycoplasmatota</taxon>
        <taxon>Mycoplasmoidales</taxon>
        <taxon>Metamycoplasmataceae</taxon>
        <taxon>Metamycoplasma</taxon>
    </lineage>
</organism>
<dbReference type="PANTHER" id="PTHR47683">
    <property type="entry name" value="PSEUDOURIDINE SYNTHASE FAMILY PROTEIN-RELATED"/>
    <property type="match status" value="1"/>
</dbReference>
<dbReference type="PROSITE" id="PS50889">
    <property type="entry name" value="S4"/>
    <property type="match status" value="1"/>
</dbReference>
<dbReference type="CDD" id="cd00165">
    <property type="entry name" value="S4"/>
    <property type="match status" value="1"/>
</dbReference>
<dbReference type="InterPro" id="IPR020094">
    <property type="entry name" value="TruA/RsuA/RluB/E/F_N"/>
</dbReference>
<accession>A0ABZ2RP53</accession>
<evidence type="ECO:0000259" key="6">
    <source>
        <dbReference type="SMART" id="SM00363"/>
    </source>
</evidence>
<reference evidence="7" key="1">
    <citation type="submission" date="2024-03" db="EMBL/GenBank/DDBJ databases">
        <title>Complete genome sequence of Mycoplasma gypis type strain B1/T1.</title>
        <authorList>
            <person name="Spergser J."/>
        </authorList>
    </citation>
    <scope>NUCLEOTIDE SEQUENCE [LARGE SCALE GENOMIC DNA]</scope>
    <source>
        <strain evidence="7">B1/T1</strain>
    </source>
</reference>
<evidence type="ECO:0000256" key="1">
    <source>
        <dbReference type="ARBA" id="ARBA00008348"/>
    </source>
</evidence>
<dbReference type="InterPro" id="IPR002942">
    <property type="entry name" value="S4_RNA-bd"/>
</dbReference>
<evidence type="ECO:0000256" key="5">
    <source>
        <dbReference type="RuleBase" id="RU003887"/>
    </source>
</evidence>
<proteinExistence type="inferred from homology"/>
<dbReference type="SUPFAM" id="SSF55174">
    <property type="entry name" value="Alpha-L RNA-binding motif"/>
    <property type="match status" value="1"/>
</dbReference>
<protein>
    <recommendedName>
        <fullName evidence="5">Pseudouridine synthase</fullName>
        <ecNumber evidence="5">5.4.99.-</ecNumber>
    </recommendedName>
</protein>
<dbReference type="PANTHER" id="PTHR47683:SF4">
    <property type="entry name" value="PSEUDOURIDINE SYNTHASE"/>
    <property type="match status" value="1"/>
</dbReference>
<dbReference type="InterPro" id="IPR042092">
    <property type="entry name" value="PsdUridine_s_RsuA/RluB/E/F_cat"/>
</dbReference>
<dbReference type="CDD" id="cd02553">
    <property type="entry name" value="PseudoU_synth_RsuA"/>
    <property type="match status" value="1"/>
</dbReference>
<evidence type="ECO:0000256" key="3">
    <source>
        <dbReference type="ARBA" id="ARBA00023235"/>
    </source>
</evidence>
<keyword evidence="8" id="KW-1185">Reference proteome</keyword>
<gene>
    <name evidence="7" type="ORF">WG616_00705</name>
</gene>
<dbReference type="InterPro" id="IPR000748">
    <property type="entry name" value="PsdUridine_synth_RsuA/RluB/E/F"/>
</dbReference>
<keyword evidence="3 5" id="KW-0413">Isomerase</keyword>
<dbReference type="GO" id="GO:0016853">
    <property type="term" value="F:isomerase activity"/>
    <property type="evidence" value="ECO:0007669"/>
    <property type="project" value="UniProtKB-KW"/>
</dbReference>
<dbReference type="InterPro" id="IPR020103">
    <property type="entry name" value="PsdUridine_synth_cat_dom_sf"/>
</dbReference>
<dbReference type="InterPro" id="IPR018496">
    <property type="entry name" value="PsdUridine_synth_RsuA/RluB_CS"/>
</dbReference>
<dbReference type="Gene3D" id="3.30.70.580">
    <property type="entry name" value="Pseudouridine synthase I, catalytic domain, N-terminal subdomain"/>
    <property type="match status" value="1"/>
</dbReference>
<dbReference type="NCBIfam" id="TIGR00093">
    <property type="entry name" value="pseudouridine synthase"/>
    <property type="match status" value="1"/>
</dbReference>